<dbReference type="Pfam" id="PF00528">
    <property type="entry name" value="BPD_transp_1"/>
    <property type="match status" value="1"/>
</dbReference>
<dbReference type="GO" id="GO:0055085">
    <property type="term" value="P:transmembrane transport"/>
    <property type="evidence" value="ECO:0007669"/>
    <property type="project" value="InterPro"/>
</dbReference>
<keyword evidence="10" id="KW-1185">Reference proteome</keyword>
<dbReference type="CDD" id="cd06261">
    <property type="entry name" value="TM_PBP2"/>
    <property type="match status" value="1"/>
</dbReference>
<keyword evidence="3" id="KW-1003">Cell membrane</keyword>
<evidence type="ECO:0000256" key="3">
    <source>
        <dbReference type="ARBA" id="ARBA00022475"/>
    </source>
</evidence>
<evidence type="ECO:0000256" key="1">
    <source>
        <dbReference type="ARBA" id="ARBA00004651"/>
    </source>
</evidence>
<feature type="transmembrane region" description="Helical" evidence="7">
    <location>
        <begin position="12"/>
        <end position="36"/>
    </location>
</feature>
<dbReference type="PANTHER" id="PTHR43744">
    <property type="entry name" value="ABC TRANSPORTER PERMEASE PROTEIN MG189-RELATED-RELATED"/>
    <property type="match status" value="1"/>
</dbReference>
<dbReference type="EMBL" id="BDQX01000339">
    <property type="protein sequence ID" value="GBG10576.1"/>
    <property type="molecule type" value="Genomic_DNA"/>
</dbReference>
<dbReference type="InterPro" id="IPR000515">
    <property type="entry name" value="MetI-like"/>
</dbReference>
<feature type="domain" description="ABC transmembrane type-1" evidence="8">
    <location>
        <begin position="73"/>
        <end position="279"/>
    </location>
</feature>
<evidence type="ECO:0000256" key="5">
    <source>
        <dbReference type="ARBA" id="ARBA00022989"/>
    </source>
</evidence>
<gene>
    <name evidence="9" type="ORF">PAT3040_05326</name>
</gene>
<keyword evidence="5 7" id="KW-1133">Transmembrane helix</keyword>
<evidence type="ECO:0000256" key="2">
    <source>
        <dbReference type="ARBA" id="ARBA00022448"/>
    </source>
</evidence>
<accession>A0A2R5EV50</accession>
<comment type="subcellular location">
    <subcellularLocation>
        <location evidence="1 7">Cell membrane</location>
        <topology evidence="1 7">Multi-pass membrane protein</topology>
    </subcellularLocation>
</comment>
<name>A0A2R5EV50_9BACL</name>
<reference evidence="9 10" key="1">
    <citation type="submission" date="2017-08" db="EMBL/GenBank/DDBJ databases">
        <title>Substantial Increase in Enzyme Production by Combined Drug-Resistance Mutations in Paenibacillus agaridevorans.</title>
        <authorList>
            <person name="Tanaka Y."/>
            <person name="Funane K."/>
            <person name="Hosaka T."/>
            <person name="Shiwa Y."/>
            <person name="Fujita N."/>
            <person name="Miyazaki T."/>
            <person name="Yoshikawa H."/>
            <person name="Murakami K."/>
            <person name="Kasahara K."/>
            <person name="Inaoka T."/>
            <person name="Hiraga Y."/>
            <person name="Ochi K."/>
        </authorList>
    </citation>
    <scope>NUCLEOTIDE SEQUENCE [LARGE SCALE GENOMIC DNA]</scope>
    <source>
        <strain evidence="9 10">T-3040</strain>
    </source>
</reference>
<feature type="transmembrane region" description="Helical" evidence="7">
    <location>
        <begin position="182"/>
        <end position="207"/>
    </location>
</feature>
<comment type="caution">
    <text evidence="9">The sequence shown here is derived from an EMBL/GenBank/DDBJ whole genome shotgun (WGS) entry which is preliminary data.</text>
</comment>
<dbReference type="AlphaFoldDB" id="A0A2R5EV50"/>
<organism evidence="9 10">
    <name type="scientific">Paenibacillus agaridevorans</name>
    <dbReference type="NCBI Taxonomy" id="171404"/>
    <lineage>
        <taxon>Bacteria</taxon>
        <taxon>Bacillati</taxon>
        <taxon>Bacillota</taxon>
        <taxon>Bacilli</taxon>
        <taxon>Bacillales</taxon>
        <taxon>Paenibacillaceae</taxon>
        <taxon>Paenibacillus</taxon>
    </lineage>
</organism>
<dbReference type="GO" id="GO:0005886">
    <property type="term" value="C:plasma membrane"/>
    <property type="evidence" value="ECO:0007669"/>
    <property type="project" value="UniProtKB-SubCell"/>
</dbReference>
<protein>
    <submittedName>
        <fullName evidence="9">Sugar ABC transporter permease</fullName>
    </submittedName>
</protein>
<keyword evidence="2 7" id="KW-0813">Transport</keyword>
<dbReference type="PROSITE" id="PS50928">
    <property type="entry name" value="ABC_TM1"/>
    <property type="match status" value="1"/>
</dbReference>
<proteinExistence type="inferred from homology"/>
<evidence type="ECO:0000259" key="8">
    <source>
        <dbReference type="PROSITE" id="PS50928"/>
    </source>
</evidence>
<dbReference type="PANTHER" id="PTHR43744:SF9">
    <property type="entry name" value="POLYGALACTURONAN_RHAMNOGALACTURONAN TRANSPORT SYSTEM PERMEASE PROTEIN YTCP"/>
    <property type="match status" value="1"/>
</dbReference>
<evidence type="ECO:0000256" key="6">
    <source>
        <dbReference type="ARBA" id="ARBA00023136"/>
    </source>
</evidence>
<feature type="transmembrane region" description="Helical" evidence="7">
    <location>
        <begin position="262"/>
        <end position="284"/>
    </location>
</feature>
<feature type="transmembrane region" description="Helical" evidence="7">
    <location>
        <begin position="140"/>
        <end position="161"/>
    </location>
</feature>
<feature type="transmembrane region" description="Helical" evidence="7">
    <location>
        <begin position="72"/>
        <end position="98"/>
    </location>
</feature>
<dbReference type="Proteomes" id="UP000245202">
    <property type="component" value="Unassembled WGS sequence"/>
</dbReference>
<feature type="transmembrane region" description="Helical" evidence="7">
    <location>
        <begin position="110"/>
        <end position="134"/>
    </location>
</feature>
<keyword evidence="4 7" id="KW-0812">Transmembrane</keyword>
<evidence type="ECO:0000313" key="9">
    <source>
        <dbReference type="EMBL" id="GBG10576.1"/>
    </source>
</evidence>
<dbReference type="InterPro" id="IPR035906">
    <property type="entry name" value="MetI-like_sf"/>
</dbReference>
<dbReference type="SUPFAM" id="SSF161098">
    <property type="entry name" value="MetI-like"/>
    <property type="match status" value="1"/>
</dbReference>
<sequence>MTTRKPKAAPIVINLFFAVLSAAILAPLLLVVAISLSSEESLLHNGYRFIPAQWDTFAYEIVLRNPLQLLQAYQVTIGVTIIGTACALLMTSMAAYAVSRRDYRYRRPTLLFIVFTMLFNGGLVPFYILVTQYLNLKDTLAALIVPYLVSPFYLLIMKGFLEKLPVEIFDSAKIDGASEWRIFLRIVLPLSTPALATVGLFISFAYWNDWWLGLLFIDEQKLVPLQLLLYRIMDTIEFISANMDLVNVNLTMAKFPSLSTRMAMAVLAAGPMMFVFPMFQRYFVAGLTVGSVKS</sequence>
<keyword evidence="6 7" id="KW-0472">Membrane</keyword>
<evidence type="ECO:0000256" key="7">
    <source>
        <dbReference type="RuleBase" id="RU363032"/>
    </source>
</evidence>
<dbReference type="Gene3D" id="1.10.3720.10">
    <property type="entry name" value="MetI-like"/>
    <property type="match status" value="1"/>
</dbReference>
<evidence type="ECO:0000313" key="10">
    <source>
        <dbReference type="Proteomes" id="UP000245202"/>
    </source>
</evidence>
<dbReference type="RefSeq" id="WP_087570469.1">
    <property type="nucleotide sequence ID" value="NZ_BDQX01000339.1"/>
</dbReference>
<evidence type="ECO:0000256" key="4">
    <source>
        <dbReference type="ARBA" id="ARBA00022692"/>
    </source>
</evidence>
<comment type="similarity">
    <text evidence="7">Belongs to the binding-protein-dependent transport system permease family.</text>
</comment>